<dbReference type="InParanoid" id="A0A6P8I4K7"/>
<reference evidence="3" key="1">
    <citation type="submission" date="2025-08" db="UniProtKB">
        <authorList>
            <consortium name="RefSeq"/>
        </authorList>
    </citation>
    <scope>IDENTIFICATION</scope>
    <source>
        <tissue evidence="3">Tentacle</tissue>
    </source>
</reference>
<dbReference type="KEGG" id="aten:116298476"/>
<dbReference type="GeneID" id="116298476"/>
<dbReference type="AlphaFoldDB" id="A0A6P8I4K7"/>
<feature type="coiled-coil region" evidence="1">
    <location>
        <begin position="24"/>
        <end position="72"/>
    </location>
</feature>
<protein>
    <submittedName>
        <fullName evidence="3">Uncharacterized protein LOC116298476</fullName>
    </submittedName>
</protein>
<evidence type="ECO:0000256" key="1">
    <source>
        <dbReference type="SAM" id="Coils"/>
    </source>
</evidence>
<proteinExistence type="predicted"/>
<dbReference type="OrthoDB" id="10493351at2759"/>
<dbReference type="Proteomes" id="UP000515163">
    <property type="component" value="Unplaced"/>
</dbReference>
<keyword evidence="2" id="KW-1185">Reference proteome</keyword>
<sequence>MEQKAKRGLMNLEFLCKRQLIDKVEEHEKLLSTQVTRLKKAKRNLQFQREEIKELNDELRRLKLENKHLQTILIRETDVEEQDMTEMLMNDFREERRNSMSLEHSLMVTKWELTEKIEVCI</sequence>
<evidence type="ECO:0000313" key="3">
    <source>
        <dbReference type="RefSeq" id="XP_031562823.1"/>
    </source>
</evidence>
<organism evidence="2 3">
    <name type="scientific">Actinia tenebrosa</name>
    <name type="common">Australian red waratah sea anemone</name>
    <dbReference type="NCBI Taxonomy" id="6105"/>
    <lineage>
        <taxon>Eukaryota</taxon>
        <taxon>Metazoa</taxon>
        <taxon>Cnidaria</taxon>
        <taxon>Anthozoa</taxon>
        <taxon>Hexacorallia</taxon>
        <taxon>Actiniaria</taxon>
        <taxon>Actiniidae</taxon>
        <taxon>Actinia</taxon>
    </lineage>
</organism>
<evidence type="ECO:0000313" key="2">
    <source>
        <dbReference type="Proteomes" id="UP000515163"/>
    </source>
</evidence>
<gene>
    <name evidence="3" type="primary">LOC116298476</name>
</gene>
<name>A0A6P8I4K7_ACTTE</name>
<keyword evidence="1" id="KW-0175">Coiled coil</keyword>
<accession>A0A6P8I4K7</accession>
<dbReference type="RefSeq" id="XP_031562823.1">
    <property type="nucleotide sequence ID" value="XM_031706963.1"/>
</dbReference>